<accession>A0A5P1WZB1</accession>
<feature type="domain" description="HTH tetR-type" evidence="3">
    <location>
        <begin position="3"/>
        <end position="63"/>
    </location>
</feature>
<dbReference type="Gene3D" id="1.10.357.10">
    <property type="entry name" value="Tetracycline Repressor, domain 2"/>
    <property type="match status" value="1"/>
</dbReference>
<dbReference type="PROSITE" id="PS50977">
    <property type="entry name" value="HTH_TETR_2"/>
    <property type="match status" value="1"/>
</dbReference>
<evidence type="ECO:0000256" key="2">
    <source>
        <dbReference type="PROSITE-ProRule" id="PRU00335"/>
    </source>
</evidence>
<dbReference type="SUPFAM" id="SSF46689">
    <property type="entry name" value="Homeodomain-like"/>
    <property type="match status" value="1"/>
</dbReference>
<dbReference type="PANTHER" id="PTHR43479">
    <property type="entry name" value="ACREF/ENVCD OPERON REPRESSOR-RELATED"/>
    <property type="match status" value="1"/>
</dbReference>
<dbReference type="OrthoDB" id="9815924at2"/>
<reference evidence="4 5" key="1">
    <citation type="submission" date="2019-09" db="EMBL/GenBank/DDBJ databases">
        <title>Complete Genome Sequence of Lactobacillus nenjiangensis SH-Y15, isolated from sauerkraut.</title>
        <authorList>
            <person name="Yang H."/>
        </authorList>
    </citation>
    <scope>NUCLEOTIDE SEQUENCE [LARGE SCALE GENOMIC DNA]</scope>
    <source>
        <strain evidence="4 5">SH-Y15</strain>
    </source>
</reference>
<evidence type="ECO:0000259" key="3">
    <source>
        <dbReference type="PROSITE" id="PS50977"/>
    </source>
</evidence>
<organism evidence="4 5">
    <name type="scientific">Paucilactobacillus nenjiangensis</name>
    <dbReference type="NCBI Taxonomy" id="1296540"/>
    <lineage>
        <taxon>Bacteria</taxon>
        <taxon>Bacillati</taxon>
        <taxon>Bacillota</taxon>
        <taxon>Bacilli</taxon>
        <taxon>Lactobacillales</taxon>
        <taxon>Lactobacillaceae</taxon>
        <taxon>Paucilactobacillus</taxon>
    </lineage>
</organism>
<dbReference type="KEGG" id="lnn:F0161_00475"/>
<feature type="DNA-binding region" description="H-T-H motif" evidence="2">
    <location>
        <begin position="26"/>
        <end position="45"/>
    </location>
</feature>
<dbReference type="EMBL" id="CP043939">
    <property type="protein sequence ID" value="QER66485.1"/>
    <property type="molecule type" value="Genomic_DNA"/>
</dbReference>
<evidence type="ECO:0000256" key="1">
    <source>
        <dbReference type="ARBA" id="ARBA00023125"/>
    </source>
</evidence>
<evidence type="ECO:0000313" key="4">
    <source>
        <dbReference type="EMBL" id="QER66485.1"/>
    </source>
</evidence>
<protein>
    <submittedName>
        <fullName evidence="4">TetR/AcrR family transcriptional regulator</fullName>
    </submittedName>
</protein>
<keyword evidence="1 2" id="KW-0238">DNA-binding</keyword>
<gene>
    <name evidence="4" type="ORF">F0161_00475</name>
</gene>
<dbReference type="InterPro" id="IPR009057">
    <property type="entry name" value="Homeodomain-like_sf"/>
</dbReference>
<dbReference type="PRINTS" id="PR00455">
    <property type="entry name" value="HTHTETR"/>
</dbReference>
<dbReference type="PANTHER" id="PTHR43479:SF11">
    <property type="entry name" value="ACREF_ENVCD OPERON REPRESSOR-RELATED"/>
    <property type="match status" value="1"/>
</dbReference>
<name>A0A5P1WZB1_9LACO</name>
<dbReference type="InterPro" id="IPR050624">
    <property type="entry name" value="HTH-type_Tx_Regulator"/>
</dbReference>
<dbReference type="Proteomes" id="UP000325295">
    <property type="component" value="Chromosome"/>
</dbReference>
<dbReference type="InterPro" id="IPR001647">
    <property type="entry name" value="HTH_TetR"/>
</dbReference>
<dbReference type="GO" id="GO:0003677">
    <property type="term" value="F:DNA binding"/>
    <property type="evidence" value="ECO:0007669"/>
    <property type="project" value="UniProtKB-UniRule"/>
</dbReference>
<dbReference type="RefSeq" id="WP_150203077.1">
    <property type="nucleotide sequence ID" value="NZ_CP043939.1"/>
</dbReference>
<sequence length="181" mass="21351">MDKLNTQQIIETAQRLIVEKNSTDISMSQIAKQLNVTHAAIYKHFENKDALWLAVAQHWFDTNIINKINSQIDDAEAKSYLHDWLWQFANAKKTTFNENPLMFQLNTKYIDSNPDVLHQVLLPSYQLLDQKMNYHDEHYKKIEAIFSAFAVFALPNFSGTWNRPDYRSRFEDIWQLIEKGI</sequence>
<proteinExistence type="predicted"/>
<keyword evidence="5" id="KW-1185">Reference proteome</keyword>
<evidence type="ECO:0000313" key="5">
    <source>
        <dbReference type="Proteomes" id="UP000325295"/>
    </source>
</evidence>
<dbReference type="Pfam" id="PF00440">
    <property type="entry name" value="TetR_N"/>
    <property type="match status" value="1"/>
</dbReference>
<dbReference type="AlphaFoldDB" id="A0A5P1WZB1"/>